<sequence>MMTLIFAQIKDKDGLTHIPPSAYEFGETFASDLEWISRTSWKLERVDRISKGGKGIYLGKSARSASKLVYQNGEVTEEAYELEVQNDRTGARGMWWGTRTLLQQLVLSGEDRLMGNVHVRLVLQMSEFQYHLMDNYPLNRGPNETWSRVYSHFSLRPEDPELSPLVERRNETLSRREFEDLQRHCVSRGVTVIPEIEAPGHALTKEVHIGADEYDPTLADVYIMPKFINFTAGKAVRIWGTYEPAEHLPIDKKLPSFNTGSITNPTYRENWQWEPSLIDPYNIEEQLDSKSKGLNGATMAAWYDNGYDASTQLEAYYTMKMGISLLASRSWSGSRGVKLDEAGSTESLRILSDTAPAQSLERWLAVEMNGVDLPDSLPFRPKKGPLIMGLGSKGIDYLLMLDVTGPFTLSSSDSIFLLDDSGSLCLLANGISYPLCHVDERDGFDPGHPGRIWINASSSSHEPVKVPLNASITIKIDILSGSLICWEVRILRLWRRNALFSWSQMAFAAPSKELKGGIDSISLTEYKPDSSTPAELNEGVPSSTQSISGATSIFWWNGGFSLAMVAGVSACFAVKIIYDNFIYIYI</sequence>
<dbReference type="SUPFAM" id="SSF51445">
    <property type="entry name" value="(Trans)glycosidases"/>
    <property type="match status" value="1"/>
</dbReference>
<dbReference type="PANTHER" id="PTHR43678:SF1">
    <property type="entry name" value="BETA-N-ACETYLHEXOSAMINIDASE"/>
    <property type="match status" value="1"/>
</dbReference>
<evidence type="ECO:0000313" key="3">
    <source>
        <dbReference type="EMBL" id="KMM66869.1"/>
    </source>
</evidence>
<protein>
    <recommendedName>
        <fullName evidence="5">Beta-N-acetylhexosaminidase</fullName>
    </recommendedName>
</protein>
<dbReference type="EMBL" id="DS268110">
    <property type="protein sequence ID" value="KMM66869.1"/>
    <property type="molecule type" value="Genomic_DNA"/>
</dbReference>
<dbReference type="Gene3D" id="3.20.20.80">
    <property type="entry name" value="Glycosidases"/>
    <property type="match status" value="1"/>
</dbReference>
<keyword evidence="2" id="KW-0472">Membrane</keyword>
<dbReference type="Gene3D" id="3.30.379.10">
    <property type="entry name" value="Chitobiase/beta-hexosaminidase domain 2-like"/>
    <property type="match status" value="1"/>
</dbReference>
<proteinExistence type="predicted"/>
<dbReference type="GO" id="GO:0016787">
    <property type="term" value="F:hydrolase activity"/>
    <property type="evidence" value="ECO:0007669"/>
    <property type="project" value="UniProtKB-KW"/>
</dbReference>
<gene>
    <name evidence="3" type="ORF">CPAG_03206</name>
</gene>
<accession>A0A0J6FDC1</accession>
<keyword evidence="1" id="KW-0378">Hydrolase</keyword>
<dbReference type="VEuPathDB" id="FungiDB:CPAG_03206"/>
<reference evidence="3 4" key="1">
    <citation type="submission" date="2007-06" db="EMBL/GenBank/DDBJ databases">
        <title>The Genome Sequence of Coccidioides posadasii RMSCC_3488.</title>
        <authorList>
            <consortium name="Coccidioides Genome Resources Consortium"/>
            <consortium name="The Broad Institute Genome Sequencing Platform"/>
            <person name="Henn M.R."/>
            <person name="Sykes S."/>
            <person name="Young S."/>
            <person name="Jaffe D."/>
            <person name="Berlin A."/>
            <person name="Alvarez P."/>
            <person name="Butler J."/>
            <person name="Gnerre S."/>
            <person name="Grabherr M."/>
            <person name="Mauceli E."/>
            <person name="Brockman W."/>
            <person name="Kodira C."/>
            <person name="Alvarado L."/>
            <person name="Zeng Q."/>
            <person name="Crawford M."/>
            <person name="Antoine C."/>
            <person name="Devon K."/>
            <person name="Galgiani J."/>
            <person name="Orsborn K."/>
            <person name="Lewis M.L."/>
            <person name="Nusbaum C."/>
            <person name="Galagan J."/>
            <person name="Birren B."/>
        </authorList>
    </citation>
    <scope>NUCLEOTIDE SEQUENCE [LARGE SCALE GENOMIC DNA]</scope>
    <source>
        <strain evidence="3 4">RMSCC 3488</strain>
    </source>
</reference>
<dbReference type="InterPro" id="IPR029018">
    <property type="entry name" value="Hex-like_dom2"/>
</dbReference>
<evidence type="ECO:0008006" key="5">
    <source>
        <dbReference type="Google" id="ProtNLM"/>
    </source>
</evidence>
<name>A0A0J6FDC1_COCPO</name>
<keyword evidence="2" id="KW-0812">Transmembrane</keyword>
<keyword evidence="2" id="KW-1133">Transmembrane helix</keyword>
<organism evidence="3 4">
    <name type="scientific">Coccidioides posadasii RMSCC 3488</name>
    <dbReference type="NCBI Taxonomy" id="454284"/>
    <lineage>
        <taxon>Eukaryota</taxon>
        <taxon>Fungi</taxon>
        <taxon>Dikarya</taxon>
        <taxon>Ascomycota</taxon>
        <taxon>Pezizomycotina</taxon>
        <taxon>Eurotiomycetes</taxon>
        <taxon>Eurotiomycetidae</taxon>
        <taxon>Onygenales</taxon>
        <taxon>Onygenaceae</taxon>
        <taxon>Coccidioides</taxon>
    </lineage>
</organism>
<evidence type="ECO:0000313" key="4">
    <source>
        <dbReference type="Proteomes" id="UP000054567"/>
    </source>
</evidence>
<reference evidence="4" key="2">
    <citation type="journal article" date="2009" name="Genome Res.">
        <title>Comparative genomic analyses of the human fungal pathogens Coccidioides and their relatives.</title>
        <authorList>
            <person name="Sharpton T.J."/>
            <person name="Stajich J.E."/>
            <person name="Rounsley S.D."/>
            <person name="Gardner M.J."/>
            <person name="Wortman J.R."/>
            <person name="Jordar V.S."/>
            <person name="Maiti R."/>
            <person name="Kodira C.D."/>
            <person name="Neafsey D.E."/>
            <person name="Zeng Q."/>
            <person name="Hung C.-Y."/>
            <person name="McMahan C."/>
            <person name="Muszewska A."/>
            <person name="Grynberg M."/>
            <person name="Mandel M.A."/>
            <person name="Kellner E.M."/>
            <person name="Barker B.M."/>
            <person name="Galgiani J.N."/>
            <person name="Orbach M.J."/>
            <person name="Kirkland T.N."/>
            <person name="Cole G.T."/>
            <person name="Henn M.R."/>
            <person name="Birren B.W."/>
            <person name="Taylor J.W."/>
        </authorList>
    </citation>
    <scope>NUCLEOTIDE SEQUENCE [LARGE SCALE GENOMIC DNA]</scope>
    <source>
        <strain evidence="4">RMSCC 3488</strain>
    </source>
</reference>
<dbReference type="InterPro" id="IPR052764">
    <property type="entry name" value="GH20_Enzymes"/>
</dbReference>
<evidence type="ECO:0000256" key="1">
    <source>
        <dbReference type="ARBA" id="ARBA00022801"/>
    </source>
</evidence>
<dbReference type="AlphaFoldDB" id="A0A0J6FDC1"/>
<dbReference type="OrthoDB" id="428480at2759"/>
<evidence type="ECO:0000256" key="2">
    <source>
        <dbReference type="SAM" id="Phobius"/>
    </source>
</evidence>
<dbReference type="InterPro" id="IPR017853">
    <property type="entry name" value="GH"/>
</dbReference>
<reference evidence="4" key="3">
    <citation type="journal article" date="2010" name="Genome Res.">
        <title>Population genomic sequencing of Coccidioides fungi reveals recent hybridization and transposon control.</title>
        <authorList>
            <person name="Neafsey D.E."/>
            <person name="Barker B.M."/>
            <person name="Sharpton T.J."/>
            <person name="Stajich J.E."/>
            <person name="Park D.J."/>
            <person name="Whiston E."/>
            <person name="Hung C.-Y."/>
            <person name="McMahan C."/>
            <person name="White J."/>
            <person name="Sykes S."/>
            <person name="Heiman D."/>
            <person name="Young S."/>
            <person name="Zeng Q."/>
            <person name="Abouelleil A."/>
            <person name="Aftuck L."/>
            <person name="Bessette D."/>
            <person name="Brown A."/>
            <person name="FitzGerald M."/>
            <person name="Lui A."/>
            <person name="Macdonald J.P."/>
            <person name="Priest M."/>
            <person name="Orbach M.J."/>
            <person name="Galgiani J.N."/>
            <person name="Kirkland T.N."/>
            <person name="Cole G.T."/>
            <person name="Birren B.W."/>
            <person name="Henn M.R."/>
            <person name="Taylor J.W."/>
            <person name="Rounsley S.D."/>
        </authorList>
    </citation>
    <scope>NUCLEOTIDE SEQUENCE [LARGE SCALE GENOMIC DNA]</scope>
    <source>
        <strain evidence="4">RMSCC 3488</strain>
    </source>
</reference>
<dbReference type="SUPFAM" id="SSF55545">
    <property type="entry name" value="beta-N-acetylhexosaminidase-like domain"/>
    <property type="match status" value="1"/>
</dbReference>
<feature type="transmembrane region" description="Helical" evidence="2">
    <location>
        <begin position="553"/>
        <end position="578"/>
    </location>
</feature>
<dbReference type="PANTHER" id="PTHR43678">
    <property type="entry name" value="PUTATIVE (AFU_ORTHOLOGUE AFUA_2G00640)-RELATED"/>
    <property type="match status" value="1"/>
</dbReference>
<dbReference type="Proteomes" id="UP000054567">
    <property type="component" value="Unassembled WGS sequence"/>
</dbReference>